<accession>A0A940SY41</accession>
<gene>
    <name evidence="2" type="ORF">I6N95_23790</name>
</gene>
<dbReference type="EMBL" id="JAEEGA010000021">
    <property type="protein sequence ID" value="MBP1044036.1"/>
    <property type="molecule type" value="Genomic_DNA"/>
</dbReference>
<comment type="caution">
    <text evidence="2">The sequence shown here is derived from an EMBL/GenBank/DDBJ whole genome shotgun (WGS) entry which is preliminary data.</text>
</comment>
<evidence type="ECO:0000313" key="3">
    <source>
        <dbReference type="Proteomes" id="UP000674938"/>
    </source>
</evidence>
<evidence type="ECO:0000256" key="1">
    <source>
        <dbReference type="SAM" id="Phobius"/>
    </source>
</evidence>
<feature type="transmembrane region" description="Helical" evidence="1">
    <location>
        <begin position="107"/>
        <end position="125"/>
    </location>
</feature>
<evidence type="ECO:0008006" key="4">
    <source>
        <dbReference type="Google" id="ProtNLM"/>
    </source>
</evidence>
<keyword evidence="1" id="KW-1133">Transmembrane helix</keyword>
<proteinExistence type="predicted"/>
<keyword evidence="3" id="KW-1185">Reference proteome</keyword>
<dbReference type="InterPro" id="IPR010540">
    <property type="entry name" value="CmpB_TMEM229"/>
</dbReference>
<dbReference type="AlphaFoldDB" id="A0A940SY41"/>
<reference evidence="2" key="1">
    <citation type="submission" date="2020-12" db="EMBL/GenBank/DDBJ databases">
        <title>Vagococcus allomyrinae sp. nov. and Enterococcus lavae sp. nov., isolated from the larvae of Allomyrina dichotoma.</title>
        <authorList>
            <person name="Lee S.D."/>
        </authorList>
    </citation>
    <scope>NUCLEOTIDE SEQUENCE</scope>
    <source>
        <strain evidence="2">BWB3-3</strain>
    </source>
</reference>
<dbReference type="Proteomes" id="UP000674938">
    <property type="component" value="Unassembled WGS sequence"/>
</dbReference>
<dbReference type="Pfam" id="PF06541">
    <property type="entry name" value="ABC_trans_CmpB"/>
    <property type="match status" value="1"/>
</dbReference>
<evidence type="ECO:0000313" key="2">
    <source>
        <dbReference type="EMBL" id="MBP1044036.1"/>
    </source>
</evidence>
<organism evidence="2 3">
    <name type="scientific">Vagococcus allomyrinae</name>
    <dbReference type="NCBI Taxonomy" id="2794353"/>
    <lineage>
        <taxon>Bacteria</taxon>
        <taxon>Bacillati</taxon>
        <taxon>Bacillota</taxon>
        <taxon>Bacilli</taxon>
        <taxon>Lactobacillales</taxon>
        <taxon>Enterococcaceae</taxon>
        <taxon>Vagococcus</taxon>
    </lineage>
</organism>
<dbReference type="RefSeq" id="WP_209532100.1">
    <property type="nucleotide sequence ID" value="NZ_JAEEGA010000021.1"/>
</dbReference>
<feature type="transmembrane region" description="Helical" evidence="1">
    <location>
        <begin position="64"/>
        <end position="87"/>
    </location>
</feature>
<keyword evidence="1" id="KW-0472">Membrane</keyword>
<name>A0A940SY41_9ENTE</name>
<feature type="transmembrane region" description="Helical" evidence="1">
    <location>
        <begin position="37"/>
        <end position="58"/>
    </location>
</feature>
<sequence length="262" mass="30195">MSIVNRVVLLFFIYSVIGWLWETVYCSIKAKKFVYRGFLIGPYCPIYGFGVVSVLYFVEPYQNNVAVLYVFSAVLVTVLEYLTSYVLEKLFHATWWDYHDVPLNINGRVAVPVSLFWGLACVLIVKVVNPQVLILSQFLERTFGSILPVIVMILMAVDLIYTVTNMLAFRKAMAAWSVALESSKAELKVRVVTELEEKKEKLEVSRSELFSRLREKRSELAKLPKINFNHRRILGSFSNLKMKEVVNLEEVRAALKELRPKK</sequence>
<feature type="transmembrane region" description="Helical" evidence="1">
    <location>
        <begin position="6"/>
        <end position="25"/>
    </location>
</feature>
<keyword evidence="1" id="KW-0812">Transmembrane</keyword>
<feature type="transmembrane region" description="Helical" evidence="1">
    <location>
        <begin position="145"/>
        <end position="163"/>
    </location>
</feature>
<protein>
    <recommendedName>
        <fullName evidence="4">ABC transporter permease</fullName>
    </recommendedName>
</protein>